<gene>
    <name evidence="2" type="ORF">WDZ17_08930</name>
</gene>
<dbReference type="RefSeq" id="WP_339574801.1">
    <property type="nucleotide sequence ID" value="NZ_JBBIAA010000008.1"/>
</dbReference>
<dbReference type="Proteomes" id="UP001387100">
    <property type="component" value="Unassembled WGS sequence"/>
</dbReference>
<accession>A0ABU8RJY2</accession>
<organism evidence="2 3">
    <name type="scientific">Pseudokineococcus basanitobsidens</name>
    <dbReference type="NCBI Taxonomy" id="1926649"/>
    <lineage>
        <taxon>Bacteria</taxon>
        <taxon>Bacillati</taxon>
        <taxon>Actinomycetota</taxon>
        <taxon>Actinomycetes</taxon>
        <taxon>Kineosporiales</taxon>
        <taxon>Kineosporiaceae</taxon>
        <taxon>Pseudokineococcus</taxon>
    </lineage>
</organism>
<evidence type="ECO:0000313" key="3">
    <source>
        <dbReference type="Proteomes" id="UP001387100"/>
    </source>
</evidence>
<reference evidence="2 3" key="1">
    <citation type="journal article" date="2017" name="Int. J. Syst. Evol. Microbiol.">
        <title>Pseudokineococcus basanitobsidens sp. nov., isolated from volcanic rock.</title>
        <authorList>
            <person name="Lee D.W."/>
            <person name="Park M.Y."/>
            <person name="Kim J.J."/>
            <person name="Kim B.S."/>
        </authorList>
    </citation>
    <scope>NUCLEOTIDE SEQUENCE [LARGE SCALE GENOMIC DNA]</scope>
    <source>
        <strain evidence="2 3">DSM 103726</strain>
    </source>
</reference>
<proteinExistence type="predicted"/>
<keyword evidence="3" id="KW-1185">Reference proteome</keyword>
<protein>
    <recommendedName>
        <fullName evidence="4">Excreted virulence factor EspC (Type VII ESX diderm)</fullName>
    </recommendedName>
</protein>
<dbReference type="EMBL" id="JBBIAA010000008">
    <property type="protein sequence ID" value="MEJ5945416.1"/>
    <property type="molecule type" value="Genomic_DNA"/>
</dbReference>
<feature type="region of interest" description="Disordered" evidence="1">
    <location>
        <begin position="136"/>
        <end position="166"/>
    </location>
</feature>
<evidence type="ECO:0008006" key="4">
    <source>
        <dbReference type="Google" id="ProtNLM"/>
    </source>
</evidence>
<feature type="compositionally biased region" description="Pro residues" evidence="1">
    <location>
        <begin position="136"/>
        <end position="150"/>
    </location>
</feature>
<evidence type="ECO:0000256" key="1">
    <source>
        <dbReference type="SAM" id="MobiDB-lite"/>
    </source>
</evidence>
<evidence type="ECO:0000313" key="2">
    <source>
        <dbReference type="EMBL" id="MEJ5945416.1"/>
    </source>
</evidence>
<sequence>MAGSGGAAGGGAAGAGPALAVDTAELARVRARLEQVAADLAAAGARMAAADGTALGARPLVTGLEQAQQDWGTHVRALRELADVAARDLGTAASGYDDCESTAAGRVRAADLAAPGTALEPGTAAATVLFPLPPPFPAPLPAPLPAPVPAAPVLRAGDPAAPSGQP</sequence>
<name>A0ABU8RJY2_9ACTN</name>
<comment type="caution">
    <text evidence="2">The sequence shown here is derived from an EMBL/GenBank/DDBJ whole genome shotgun (WGS) entry which is preliminary data.</text>
</comment>